<feature type="region of interest" description="Disordered" evidence="5">
    <location>
        <begin position="846"/>
        <end position="905"/>
    </location>
</feature>
<reference evidence="8 9" key="1">
    <citation type="journal article" date="2022" name="bioRxiv">
        <title>Genomics of Preaxostyla Flagellates Illuminates Evolutionary Transitions and the Path Towards Mitochondrial Loss.</title>
        <authorList>
            <person name="Novak L.V.F."/>
            <person name="Treitli S.C."/>
            <person name="Pyrih J."/>
            <person name="Halakuc P."/>
            <person name="Pipaliya S.V."/>
            <person name="Vacek V."/>
            <person name="Brzon O."/>
            <person name="Soukal P."/>
            <person name="Eme L."/>
            <person name="Dacks J.B."/>
            <person name="Karnkowska A."/>
            <person name="Elias M."/>
            <person name="Hampl V."/>
        </authorList>
    </citation>
    <scope>NUCLEOTIDE SEQUENCE [LARGE SCALE GENOMIC DNA]</scope>
    <source>
        <strain evidence="8">NAU3</strain>
        <tissue evidence="8">Gut</tissue>
    </source>
</reference>
<gene>
    <name evidence="8" type="ORF">BLNAU_15943</name>
</gene>
<dbReference type="PANTHER" id="PTHR10943:SF2">
    <property type="entry name" value="26S PROTEASOME NON-ATPASE REGULATORY SUBUNIT 1"/>
    <property type="match status" value="1"/>
</dbReference>
<evidence type="ECO:0000256" key="4">
    <source>
        <dbReference type="PIRNR" id="PIRNR015947"/>
    </source>
</evidence>
<evidence type="ECO:0000313" key="8">
    <source>
        <dbReference type="EMBL" id="KAK2949102.1"/>
    </source>
</evidence>
<dbReference type="InterPro" id="IPR016024">
    <property type="entry name" value="ARM-type_fold"/>
</dbReference>
<keyword evidence="9" id="KW-1185">Reference proteome</keyword>
<evidence type="ECO:0000256" key="2">
    <source>
        <dbReference type="ARBA" id="ARBA00022737"/>
    </source>
</evidence>
<feature type="compositionally biased region" description="Basic and acidic residues" evidence="5">
    <location>
        <begin position="865"/>
        <end position="902"/>
    </location>
</feature>
<accession>A0ABQ9X962</accession>
<dbReference type="InterPro" id="IPR011989">
    <property type="entry name" value="ARM-like"/>
</dbReference>
<comment type="similarity">
    <text evidence="1 4">Belongs to the proteasome subunit S1 family.</text>
</comment>
<protein>
    <submittedName>
        <fullName evidence="8">26S proteasome non-ATPase regulatory subunit 1</fullName>
    </submittedName>
</protein>
<evidence type="ECO:0000259" key="7">
    <source>
        <dbReference type="Pfam" id="PF21505"/>
    </source>
</evidence>
<evidence type="ECO:0000313" key="9">
    <source>
        <dbReference type="Proteomes" id="UP001281761"/>
    </source>
</evidence>
<evidence type="ECO:0000256" key="3">
    <source>
        <dbReference type="ARBA" id="ARBA00022942"/>
    </source>
</evidence>
<dbReference type="InterPro" id="IPR016642">
    <property type="entry name" value="26S_Psome_Rpn2"/>
</dbReference>
<evidence type="ECO:0000259" key="6">
    <source>
        <dbReference type="Pfam" id="PF18004"/>
    </source>
</evidence>
<dbReference type="InterPro" id="IPR048570">
    <property type="entry name" value="PSMD1_RPN2_N"/>
</dbReference>
<dbReference type="SUPFAM" id="SSF48371">
    <property type="entry name" value="ARM repeat"/>
    <property type="match status" value="1"/>
</dbReference>
<dbReference type="InterPro" id="IPR040623">
    <property type="entry name" value="RPN2_C"/>
</dbReference>
<comment type="caution">
    <text evidence="8">The sequence shown here is derived from an EMBL/GenBank/DDBJ whole genome shotgun (WGS) entry which is preliminary data.</text>
</comment>
<dbReference type="Proteomes" id="UP001281761">
    <property type="component" value="Unassembled WGS sequence"/>
</dbReference>
<dbReference type="GO" id="GO:0000502">
    <property type="term" value="C:proteasome complex"/>
    <property type="evidence" value="ECO:0007669"/>
    <property type="project" value="UniProtKB-KW"/>
</dbReference>
<evidence type="ECO:0000256" key="1">
    <source>
        <dbReference type="ARBA" id="ARBA00006308"/>
    </source>
</evidence>
<dbReference type="Gene3D" id="1.25.10.10">
    <property type="entry name" value="Leucine-rich Repeat Variant"/>
    <property type="match status" value="1"/>
</dbReference>
<feature type="domain" description="26S proteasome regulatory subunit RPN2 C-terminal" evidence="6">
    <location>
        <begin position="810"/>
        <end position="957"/>
    </location>
</feature>
<organism evidence="8 9">
    <name type="scientific">Blattamonas nauphoetae</name>
    <dbReference type="NCBI Taxonomy" id="2049346"/>
    <lineage>
        <taxon>Eukaryota</taxon>
        <taxon>Metamonada</taxon>
        <taxon>Preaxostyla</taxon>
        <taxon>Oxymonadida</taxon>
        <taxon>Blattamonas</taxon>
    </lineage>
</organism>
<keyword evidence="3 4" id="KW-0647">Proteasome</keyword>
<dbReference type="PANTHER" id="PTHR10943">
    <property type="entry name" value="26S PROTEASOME NON-ATPASE REGULATORY SUBUNIT"/>
    <property type="match status" value="1"/>
</dbReference>
<proteinExistence type="inferred from homology"/>
<dbReference type="EMBL" id="JARBJD010000162">
    <property type="protein sequence ID" value="KAK2949102.1"/>
    <property type="molecule type" value="Genomic_DNA"/>
</dbReference>
<name>A0ABQ9X962_9EUKA</name>
<dbReference type="Pfam" id="PF18004">
    <property type="entry name" value="RPN2_C"/>
    <property type="match status" value="1"/>
</dbReference>
<keyword evidence="2" id="KW-0677">Repeat</keyword>
<feature type="domain" description="26S proteasome non-ATPase regulatory subunit 1/RPN2 N-terminal" evidence="7">
    <location>
        <begin position="21"/>
        <end position="324"/>
    </location>
</feature>
<sequence>MLNRNRRTVLDILPNVLSTRRDLQTTTINRLLQNVGSYFHEISSSPYREAIVAFVDSPETPVDERQSAALLLSQVYYHLDQINEALRYALLADEKFDVTSNTTFVGVVSDVAVSKYGALQCEKYDFPSREVHIDESLTKLYDRLIDQSIEAGQYHSTVGLAIESRRVDIIERCLVESKSNALREECFHLAMKYVVNRQFQHEILTIVVRSFRAAKTLGTTEPNDVFWIATCHCVLDEGDELANLITSLVEEDTQPSLARALQIAFDVNESGTQALCRTVFDRLHVASSELDENSEKYNKYKLIMDILSSVKPTEIELKFMSSHNKTDPLDITDLRTCSPHFQQLLQIGSLLSHGLMNCGTMSDFFIRSNNDWLFQAQYWAQFPIVASTGMVHKGHTTGAFNLLKDFLPWTQATASKYREERLRNNLPDEVGTQNTTNPLDPKMSYSQAGALFALGLVHGQNGAELMPYLMDMFNDIQTQFGAAQEEHLQKTRDILLYGLCLTLGCACIGNGDELVTEIFDSVINQNSVHAAEAAGIGYGLVLLGTGNMDMVQRLIDFANRTPHEKVQRGLLIGASLICIGVGEIAETAILQLSTSTNSIFRFGAALMMGLAFYSTAKDSVVGGLLKMAATDPNGDVQRQSVISLGFLFAESMARDVFPRTALPLCDSFNGQIRAGAAIALGIVNSARPTTDVITLLKLLCEDKVGYVRECGAIGLGLVMMQQSESTSPLYKDIPTLLRSIMFEKKADAIARFGAQIGLGIMNAGGRNTRIQTVTTERKLCLVPIAGLALFTQFWHWHSNVLFLTFALRPTALSGVDVNMKITAIDFESSVPTKTFGYPAMRVKEVDKKDGKKTTKVQLSVTKPTVEGDKEEGMLKDENAEKTEEEKREEEKKKEEEEKKKEEEETPPFILHNPIRVIASQQPTIRFITEEARYIPVRTDRTDGIVVFIDTKPDLPPELSRGTLAEVDTEMRPPDRIEFVDDDD</sequence>
<dbReference type="Pfam" id="PF21505">
    <property type="entry name" value="RPN2_N"/>
    <property type="match status" value="1"/>
</dbReference>
<evidence type="ECO:0000256" key="5">
    <source>
        <dbReference type="SAM" id="MobiDB-lite"/>
    </source>
</evidence>
<dbReference type="PIRSF" id="PIRSF015947">
    <property type="entry name" value="26S_Psome_Rpn2"/>
    <property type="match status" value="1"/>
</dbReference>